<keyword evidence="1" id="KW-1133">Transmembrane helix</keyword>
<accession>A0A3N4KFU0</accession>
<evidence type="ECO:0000313" key="3">
    <source>
        <dbReference type="Proteomes" id="UP000277580"/>
    </source>
</evidence>
<keyword evidence="3" id="KW-1185">Reference proteome</keyword>
<evidence type="ECO:0000256" key="1">
    <source>
        <dbReference type="SAM" id="Phobius"/>
    </source>
</evidence>
<evidence type="ECO:0000313" key="2">
    <source>
        <dbReference type="EMBL" id="RPB08348.1"/>
    </source>
</evidence>
<protein>
    <submittedName>
        <fullName evidence="2">Uncharacterized protein</fullName>
    </submittedName>
</protein>
<keyword evidence="1" id="KW-0472">Membrane</keyword>
<dbReference type="InParanoid" id="A0A3N4KFU0"/>
<dbReference type="Proteomes" id="UP000277580">
    <property type="component" value="Unassembled WGS sequence"/>
</dbReference>
<proteinExistence type="predicted"/>
<gene>
    <name evidence="2" type="ORF">P167DRAFT_355437</name>
</gene>
<feature type="transmembrane region" description="Helical" evidence="1">
    <location>
        <begin position="12"/>
        <end position="33"/>
    </location>
</feature>
<keyword evidence="1" id="KW-0812">Transmembrane</keyword>
<name>A0A3N4KFU0_9PEZI</name>
<dbReference type="AlphaFoldDB" id="A0A3N4KFU0"/>
<sequence length="67" mass="7697">MIKWYQENSTFIYKNIAVVLSVFVLLYPSIAIATRLLMPVPFRLGSSSLSNHDMQSILEIHVVRCNQ</sequence>
<reference evidence="2 3" key="1">
    <citation type="journal article" date="2018" name="Nat. Ecol. Evol.">
        <title>Pezizomycetes genomes reveal the molecular basis of ectomycorrhizal truffle lifestyle.</title>
        <authorList>
            <person name="Murat C."/>
            <person name="Payen T."/>
            <person name="Noel B."/>
            <person name="Kuo A."/>
            <person name="Morin E."/>
            <person name="Chen J."/>
            <person name="Kohler A."/>
            <person name="Krizsan K."/>
            <person name="Balestrini R."/>
            <person name="Da Silva C."/>
            <person name="Montanini B."/>
            <person name="Hainaut M."/>
            <person name="Levati E."/>
            <person name="Barry K.W."/>
            <person name="Belfiori B."/>
            <person name="Cichocki N."/>
            <person name="Clum A."/>
            <person name="Dockter R.B."/>
            <person name="Fauchery L."/>
            <person name="Guy J."/>
            <person name="Iotti M."/>
            <person name="Le Tacon F."/>
            <person name="Lindquist E.A."/>
            <person name="Lipzen A."/>
            <person name="Malagnac F."/>
            <person name="Mello A."/>
            <person name="Molinier V."/>
            <person name="Miyauchi S."/>
            <person name="Poulain J."/>
            <person name="Riccioni C."/>
            <person name="Rubini A."/>
            <person name="Sitrit Y."/>
            <person name="Splivallo R."/>
            <person name="Traeger S."/>
            <person name="Wang M."/>
            <person name="Zifcakova L."/>
            <person name="Wipf D."/>
            <person name="Zambonelli A."/>
            <person name="Paolocci F."/>
            <person name="Nowrousian M."/>
            <person name="Ottonello S."/>
            <person name="Baldrian P."/>
            <person name="Spatafora J.W."/>
            <person name="Henrissat B."/>
            <person name="Nagy L.G."/>
            <person name="Aury J.M."/>
            <person name="Wincker P."/>
            <person name="Grigoriev I.V."/>
            <person name="Bonfante P."/>
            <person name="Martin F.M."/>
        </authorList>
    </citation>
    <scope>NUCLEOTIDE SEQUENCE [LARGE SCALE GENOMIC DNA]</scope>
    <source>
        <strain evidence="2 3">CCBAS932</strain>
    </source>
</reference>
<dbReference type="EMBL" id="ML119164">
    <property type="protein sequence ID" value="RPB08348.1"/>
    <property type="molecule type" value="Genomic_DNA"/>
</dbReference>
<organism evidence="2 3">
    <name type="scientific">Morchella conica CCBAS932</name>
    <dbReference type="NCBI Taxonomy" id="1392247"/>
    <lineage>
        <taxon>Eukaryota</taxon>
        <taxon>Fungi</taxon>
        <taxon>Dikarya</taxon>
        <taxon>Ascomycota</taxon>
        <taxon>Pezizomycotina</taxon>
        <taxon>Pezizomycetes</taxon>
        <taxon>Pezizales</taxon>
        <taxon>Morchellaceae</taxon>
        <taxon>Morchella</taxon>
    </lineage>
</organism>